<dbReference type="InterPro" id="IPR050271">
    <property type="entry name" value="UDP-glycosyltransferase"/>
</dbReference>
<reference evidence="6" key="1">
    <citation type="submission" date="2021-12" db="EMBL/GenBank/DDBJ databases">
        <authorList>
            <person name="King R."/>
        </authorList>
    </citation>
    <scope>NUCLEOTIDE SEQUENCE</scope>
</reference>
<evidence type="ECO:0000256" key="5">
    <source>
        <dbReference type="RuleBase" id="RU362059"/>
    </source>
</evidence>
<comment type="subcellular location">
    <subcellularLocation>
        <location evidence="5">Membrane</location>
        <topology evidence="5">Single-pass membrane protein</topology>
    </subcellularLocation>
</comment>
<keyword evidence="2 4" id="KW-0328">Glycosyltransferase</keyword>
<dbReference type="Pfam" id="PF00201">
    <property type="entry name" value="UDPGT"/>
    <property type="match status" value="1"/>
</dbReference>
<protein>
    <recommendedName>
        <fullName evidence="5">UDP-glucuronosyltransferase</fullName>
        <ecNumber evidence="5">2.4.1.17</ecNumber>
    </recommendedName>
</protein>
<comment type="catalytic activity">
    <reaction evidence="5">
        <text>glucuronate acceptor + UDP-alpha-D-glucuronate = acceptor beta-D-glucuronoside + UDP + H(+)</text>
        <dbReference type="Rhea" id="RHEA:21032"/>
        <dbReference type="ChEBI" id="CHEBI:15378"/>
        <dbReference type="ChEBI" id="CHEBI:58052"/>
        <dbReference type="ChEBI" id="CHEBI:58223"/>
        <dbReference type="ChEBI" id="CHEBI:132367"/>
        <dbReference type="ChEBI" id="CHEBI:132368"/>
        <dbReference type="EC" id="2.4.1.17"/>
    </reaction>
</comment>
<accession>A0A9P0FJQ3</accession>
<dbReference type="PROSITE" id="PS00375">
    <property type="entry name" value="UDPGT"/>
    <property type="match status" value="1"/>
</dbReference>
<dbReference type="SUPFAM" id="SSF53756">
    <property type="entry name" value="UDP-Glycosyltransferase/glycogen phosphorylase"/>
    <property type="match status" value="1"/>
</dbReference>
<dbReference type="OrthoDB" id="5835829at2759"/>
<proteinExistence type="inferred from homology"/>
<dbReference type="PANTHER" id="PTHR48043:SF159">
    <property type="entry name" value="EG:EG0003.4 PROTEIN-RELATED"/>
    <property type="match status" value="1"/>
</dbReference>
<feature type="chain" id="PRO_5040540510" description="UDP-glucuronosyltransferase" evidence="5">
    <location>
        <begin position="18"/>
        <end position="522"/>
    </location>
</feature>
<dbReference type="FunFam" id="3.40.50.2000:FF:000050">
    <property type="entry name" value="UDP-glucuronosyltransferase"/>
    <property type="match status" value="1"/>
</dbReference>
<evidence type="ECO:0000256" key="1">
    <source>
        <dbReference type="ARBA" id="ARBA00009995"/>
    </source>
</evidence>
<sequence length="522" mass="59511">MIKLLLTIVCCVAAVNSAKIIGIFMTPSYSHQVVFQPIWKELSLQGHDVTVITTNPLNDPTLVNLTEIDIGDFSYAEWKKSSLLTLGLRPHSVTEELQEISKAYMNLSHVQLSHPIFQEIIKNQSKHHYDLFLVEYLWPSMYPFKDIFNCPMVGILSLPMVSSSYSYMGMPHHPVLDPDMILPFATDLSFQERIGSVAFNLVFKLAGAIQLAPKINALNRKYFGEHVRPYRDIAKEVSLVIVNSNMVNANIKPLIPQVIEISGIHIKPKKPLPKDLKASLDNAQQGVIYFSLGTNMKSNSLPKEKTKLFLDAFAELPYKVIWKFETDDISDLPKNVEVWKWLPQQDLLGHKNIKLFITQAGIQSIDESMYNKVPLLAIPFFADQRFNADKVTKNGGGLSLDYHSFTKEELKEKILTIIEDKKYKKRVEKLAAIAFDHSVSPLEKAVWHVNYVLRHDGAGHLRYKGLDIPTYQYFMLDVIAVFLIVILFVFLTLLKISQFAIRKLKKLYSAYDAMFFGKSKTL</sequence>
<evidence type="ECO:0000256" key="3">
    <source>
        <dbReference type="ARBA" id="ARBA00022679"/>
    </source>
</evidence>
<dbReference type="GO" id="GO:0015020">
    <property type="term" value="F:glucuronosyltransferase activity"/>
    <property type="evidence" value="ECO:0007669"/>
    <property type="project" value="UniProtKB-EC"/>
</dbReference>
<keyword evidence="5" id="KW-0472">Membrane</keyword>
<dbReference type="EC" id="2.4.1.17" evidence="5"/>
<feature type="signal peptide" evidence="5">
    <location>
        <begin position="1"/>
        <end position="17"/>
    </location>
</feature>
<organism evidence="6 7">
    <name type="scientific">Brassicogethes aeneus</name>
    <name type="common">Rape pollen beetle</name>
    <name type="synonym">Meligethes aeneus</name>
    <dbReference type="NCBI Taxonomy" id="1431903"/>
    <lineage>
        <taxon>Eukaryota</taxon>
        <taxon>Metazoa</taxon>
        <taxon>Ecdysozoa</taxon>
        <taxon>Arthropoda</taxon>
        <taxon>Hexapoda</taxon>
        <taxon>Insecta</taxon>
        <taxon>Pterygota</taxon>
        <taxon>Neoptera</taxon>
        <taxon>Endopterygota</taxon>
        <taxon>Coleoptera</taxon>
        <taxon>Polyphaga</taxon>
        <taxon>Cucujiformia</taxon>
        <taxon>Nitidulidae</taxon>
        <taxon>Meligethinae</taxon>
        <taxon>Brassicogethes</taxon>
    </lineage>
</organism>
<feature type="transmembrane region" description="Helical" evidence="5">
    <location>
        <begin position="473"/>
        <end position="496"/>
    </location>
</feature>
<keyword evidence="5" id="KW-0812">Transmembrane</keyword>
<keyword evidence="5" id="KW-1133">Transmembrane helix</keyword>
<evidence type="ECO:0000313" key="6">
    <source>
        <dbReference type="EMBL" id="CAH0559936.1"/>
    </source>
</evidence>
<dbReference type="CDD" id="cd03784">
    <property type="entry name" value="GT1_Gtf-like"/>
    <property type="match status" value="1"/>
</dbReference>
<dbReference type="AlphaFoldDB" id="A0A9P0FJQ3"/>
<evidence type="ECO:0000313" key="7">
    <source>
        <dbReference type="Proteomes" id="UP001154078"/>
    </source>
</evidence>
<keyword evidence="3 4" id="KW-0808">Transferase</keyword>
<comment type="similarity">
    <text evidence="1 4">Belongs to the UDP-glycosyltransferase family.</text>
</comment>
<dbReference type="InterPro" id="IPR035595">
    <property type="entry name" value="UDP_glycos_trans_CS"/>
</dbReference>
<dbReference type="EMBL" id="OV121138">
    <property type="protein sequence ID" value="CAH0559936.1"/>
    <property type="molecule type" value="Genomic_DNA"/>
</dbReference>
<dbReference type="Proteomes" id="UP001154078">
    <property type="component" value="Chromosome 7"/>
</dbReference>
<dbReference type="Gene3D" id="3.40.50.2000">
    <property type="entry name" value="Glycogen Phosphorylase B"/>
    <property type="match status" value="1"/>
</dbReference>
<evidence type="ECO:0000256" key="4">
    <source>
        <dbReference type="RuleBase" id="RU003718"/>
    </source>
</evidence>
<keyword evidence="5" id="KW-0732">Signal</keyword>
<dbReference type="GO" id="GO:0016020">
    <property type="term" value="C:membrane"/>
    <property type="evidence" value="ECO:0007669"/>
    <property type="project" value="UniProtKB-SubCell"/>
</dbReference>
<keyword evidence="7" id="KW-1185">Reference proteome</keyword>
<dbReference type="InterPro" id="IPR002213">
    <property type="entry name" value="UDP_glucos_trans"/>
</dbReference>
<dbReference type="PANTHER" id="PTHR48043">
    <property type="entry name" value="EG:EG0003.4 PROTEIN-RELATED"/>
    <property type="match status" value="1"/>
</dbReference>
<name>A0A9P0FJQ3_BRAAE</name>
<evidence type="ECO:0000256" key="2">
    <source>
        <dbReference type="ARBA" id="ARBA00022676"/>
    </source>
</evidence>
<gene>
    <name evidence="6" type="ORF">MELIAE_LOCUS9801</name>
</gene>